<dbReference type="RefSeq" id="WP_180306529.1">
    <property type="nucleotide sequence ID" value="NZ_CP058952.1"/>
</dbReference>
<dbReference type="Proteomes" id="UP000510822">
    <property type="component" value="Chromosome"/>
</dbReference>
<gene>
    <name evidence="2" type="ORF">HZU75_13445</name>
</gene>
<reference evidence="2 3" key="1">
    <citation type="journal article" date="2016" name="Int. J. Syst. Evol. Microbiol.">
        <title>Chitinibacter fontanus sp. nov., isolated from a spring.</title>
        <authorList>
            <person name="Sheu S.Y."/>
            <person name="Li Y.S."/>
            <person name="Young C.C."/>
            <person name="Chen W.M."/>
        </authorList>
    </citation>
    <scope>NUCLEOTIDE SEQUENCE [LARGE SCALE GENOMIC DNA]</scope>
    <source>
        <strain evidence="2 3">STM-7</strain>
    </source>
</reference>
<evidence type="ECO:0000313" key="2">
    <source>
        <dbReference type="EMBL" id="QLI82449.1"/>
    </source>
</evidence>
<proteinExistence type="predicted"/>
<dbReference type="Pfam" id="PF19942">
    <property type="entry name" value="DUF6404"/>
    <property type="match status" value="1"/>
</dbReference>
<keyword evidence="3" id="KW-1185">Reference proteome</keyword>
<feature type="transmembrane region" description="Helical" evidence="1">
    <location>
        <begin position="86"/>
        <end position="104"/>
    </location>
</feature>
<sequence length="119" mass="13471">MAIDLEFERKKIAALAVFQAKTSETGWRYLVQWPWFLRMQWALGLKTKPKYFNTLMGETIQGLSSCGALLPLVIVGWTSGISFQKVIGFSVLFLTLSALQALAIRSFARKKQLPSWESL</sequence>
<dbReference type="InterPro" id="IPR045644">
    <property type="entry name" value="DUF6404"/>
</dbReference>
<organism evidence="2 3">
    <name type="scientific">Chitinibacter fontanus</name>
    <dbReference type="NCBI Taxonomy" id="1737446"/>
    <lineage>
        <taxon>Bacteria</taxon>
        <taxon>Pseudomonadati</taxon>
        <taxon>Pseudomonadota</taxon>
        <taxon>Betaproteobacteria</taxon>
        <taxon>Neisseriales</taxon>
        <taxon>Chitinibacteraceae</taxon>
        <taxon>Chitinibacter</taxon>
    </lineage>
</organism>
<evidence type="ECO:0000313" key="3">
    <source>
        <dbReference type="Proteomes" id="UP000510822"/>
    </source>
</evidence>
<dbReference type="AlphaFoldDB" id="A0A7D5ZIF9"/>
<dbReference type="EMBL" id="CP058952">
    <property type="protein sequence ID" value="QLI82449.1"/>
    <property type="molecule type" value="Genomic_DNA"/>
</dbReference>
<name>A0A7D5ZIF9_9NEIS</name>
<evidence type="ECO:0000256" key="1">
    <source>
        <dbReference type="SAM" id="Phobius"/>
    </source>
</evidence>
<accession>A0A7D5ZIF9</accession>
<keyword evidence="1" id="KW-1133">Transmembrane helix</keyword>
<keyword evidence="1" id="KW-0812">Transmembrane</keyword>
<feature type="transmembrane region" description="Helical" evidence="1">
    <location>
        <begin position="60"/>
        <end position="80"/>
    </location>
</feature>
<protein>
    <submittedName>
        <fullName evidence="2">Uncharacterized protein</fullName>
    </submittedName>
</protein>
<dbReference type="KEGG" id="cfon:HZU75_13445"/>
<keyword evidence="1" id="KW-0472">Membrane</keyword>